<evidence type="ECO:0000313" key="4">
    <source>
        <dbReference type="EMBL" id="WBO24078.1"/>
    </source>
</evidence>
<dbReference type="InterPro" id="IPR036680">
    <property type="entry name" value="SPOR-like_sf"/>
</dbReference>
<protein>
    <submittedName>
        <fullName evidence="4">SPOR domain-containing protein</fullName>
    </submittedName>
</protein>
<accession>A0ABY7NRQ3</accession>
<reference evidence="4 5" key="1">
    <citation type="submission" date="2022-12" db="EMBL/GenBank/DDBJ databases">
        <title>Sphingomonas abieness sp. nov., an endophytic bacterium isolated from Abies koreana.</title>
        <authorList>
            <person name="Jiang L."/>
            <person name="Lee J."/>
        </authorList>
    </citation>
    <scope>NUCLEOTIDE SEQUENCE [LARGE SCALE GENOMIC DNA]</scope>
    <source>
        <strain evidence="5">PAMB 00755</strain>
    </source>
</reference>
<dbReference type="SUPFAM" id="SSF110997">
    <property type="entry name" value="Sporulation related repeat"/>
    <property type="match status" value="1"/>
</dbReference>
<dbReference type="Pfam" id="PF05036">
    <property type="entry name" value="SPOR"/>
    <property type="match status" value="1"/>
</dbReference>
<dbReference type="PROSITE" id="PS51257">
    <property type="entry name" value="PROKAR_LIPOPROTEIN"/>
    <property type="match status" value="1"/>
</dbReference>
<keyword evidence="2" id="KW-0732">Signal</keyword>
<dbReference type="InterPro" id="IPR019734">
    <property type="entry name" value="TPR_rpt"/>
</dbReference>
<dbReference type="InterPro" id="IPR007730">
    <property type="entry name" value="SPOR-like_dom"/>
</dbReference>
<dbReference type="RefSeq" id="WP_270078707.1">
    <property type="nucleotide sequence ID" value="NZ_CP115174.1"/>
</dbReference>
<dbReference type="PROSITE" id="PS51724">
    <property type="entry name" value="SPOR"/>
    <property type="match status" value="1"/>
</dbReference>
<dbReference type="InterPro" id="IPR011990">
    <property type="entry name" value="TPR-like_helical_dom_sf"/>
</dbReference>
<evidence type="ECO:0000259" key="3">
    <source>
        <dbReference type="PROSITE" id="PS51724"/>
    </source>
</evidence>
<dbReference type="Pfam" id="PF14559">
    <property type="entry name" value="TPR_19"/>
    <property type="match status" value="1"/>
</dbReference>
<keyword evidence="1" id="KW-0802">TPR repeat</keyword>
<dbReference type="Gene3D" id="1.25.40.10">
    <property type="entry name" value="Tetratricopeptide repeat domain"/>
    <property type="match status" value="1"/>
</dbReference>
<evidence type="ECO:0000256" key="1">
    <source>
        <dbReference type="PROSITE-ProRule" id="PRU00339"/>
    </source>
</evidence>
<dbReference type="Proteomes" id="UP001210865">
    <property type="component" value="Chromosome"/>
</dbReference>
<evidence type="ECO:0000313" key="5">
    <source>
        <dbReference type="Proteomes" id="UP001210865"/>
    </source>
</evidence>
<dbReference type="SUPFAM" id="SSF48452">
    <property type="entry name" value="TPR-like"/>
    <property type="match status" value="1"/>
</dbReference>
<dbReference type="PROSITE" id="PS50005">
    <property type="entry name" value="TPR"/>
    <property type="match status" value="1"/>
</dbReference>
<feature type="domain" description="SPOR" evidence="3">
    <location>
        <begin position="340"/>
        <end position="424"/>
    </location>
</feature>
<keyword evidence="5" id="KW-1185">Reference proteome</keyword>
<feature type="chain" id="PRO_5047351867" evidence="2">
    <location>
        <begin position="25"/>
        <end position="443"/>
    </location>
</feature>
<feature type="signal peptide" evidence="2">
    <location>
        <begin position="1"/>
        <end position="24"/>
    </location>
</feature>
<organism evidence="4 5">
    <name type="scientific">Sphingomonas abietis</name>
    <dbReference type="NCBI Taxonomy" id="3012344"/>
    <lineage>
        <taxon>Bacteria</taxon>
        <taxon>Pseudomonadati</taxon>
        <taxon>Pseudomonadota</taxon>
        <taxon>Alphaproteobacteria</taxon>
        <taxon>Sphingomonadales</taxon>
        <taxon>Sphingomonadaceae</taxon>
        <taxon>Sphingomonas</taxon>
    </lineage>
</organism>
<feature type="repeat" description="TPR" evidence="1">
    <location>
        <begin position="78"/>
        <end position="111"/>
    </location>
</feature>
<sequence length="443" mass="45580">MNRQTLARLATMSLLLGISTVACTTGGDHVATIADQTPKAKEVAAKSADKARGALAAHKGVAAVDAAEKAVALQSDNAGYRMLLGQSYLAAGRFASAETSFRDSLTLNADQPKAKFNMALAQIAQGRAGEAQAILHDLNGQIPAADLGLALALSGDRQAAIAMLTQVVRDGKSDARTRQNLALSFALNGQWREARAVAMQDTPASQINDQIGRWAELAKPETAGTTQVASMLGVKPANDPGLPTELALAGPAPSQAPVALAAADPAPVPAPSPVAAETAAVTVPLDEPAQTAAPADAPAAAVMRVAQTSATRRAIAPPTLLRAPEQPFRRAVMTVQPKPAFRSSGYVVQLGAFAKAGAIQAAWERASKAMPRLAGYAPARAQLSLSGASLVRLSVSGFADRASAVSLCQQIRTKGGQCFVRATAGDAPLQWVKRDAGTQVASR</sequence>
<name>A0ABY7NRQ3_9SPHN</name>
<gene>
    <name evidence="4" type="ORF">PBT88_08195</name>
</gene>
<dbReference type="Gene3D" id="3.30.70.1070">
    <property type="entry name" value="Sporulation related repeat"/>
    <property type="match status" value="1"/>
</dbReference>
<evidence type="ECO:0000256" key="2">
    <source>
        <dbReference type="SAM" id="SignalP"/>
    </source>
</evidence>
<dbReference type="EMBL" id="CP115174">
    <property type="protein sequence ID" value="WBO24078.1"/>
    <property type="molecule type" value="Genomic_DNA"/>
</dbReference>
<proteinExistence type="predicted"/>